<feature type="transmembrane region" description="Helical" evidence="13">
    <location>
        <begin position="194"/>
        <end position="215"/>
    </location>
</feature>
<dbReference type="GO" id="GO:0042910">
    <property type="term" value="F:xenobiotic transmembrane transporter activity"/>
    <property type="evidence" value="ECO:0007669"/>
    <property type="project" value="InterPro"/>
</dbReference>
<keyword evidence="8 13" id="KW-0812">Transmembrane</keyword>
<dbReference type="InterPro" id="IPR050222">
    <property type="entry name" value="MATE_MdtK"/>
</dbReference>
<evidence type="ECO:0000313" key="14">
    <source>
        <dbReference type="EMBL" id="KGP71345.1"/>
    </source>
</evidence>
<dbReference type="RefSeq" id="WP_036823165.1">
    <property type="nucleotide sequence ID" value="NZ_AVBF01000068.1"/>
</dbReference>
<evidence type="ECO:0000256" key="4">
    <source>
        <dbReference type="ARBA" id="ARBA00020268"/>
    </source>
</evidence>
<comment type="subcellular location">
    <subcellularLocation>
        <location evidence="2">Cell membrane</location>
        <topology evidence="2">Multi-pass membrane protein</topology>
    </subcellularLocation>
</comment>
<keyword evidence="9 13" id="KW-1133">Transmembrane helix</keyword>
<evidence type="ECO:0000256" key="13">
    <source>
        <dbReference type="SAM" id="Phobius"/>
    </source>
</evidence>
<comment type="similarity">
    <text evidence="3">Belongs to the multi antimicrobial extrusion (MATE) (TC 2.A.66.1) family.</text>
</comment>
<feature type="transmembrane region" description="Helical" evidence="13">
    <location>
        <begin position="54"/>
        <end position="75"/>
    </location>
</feature>
<evidence type="ECO:0000313" key="15">
    <source>
        <dbReference type="Proteomes" id="UP000030147"/>
    </source>
</evidence>
<gene>
    <name evidence="14" type="ORF">N782_19785</name>
</gene>
<dbReference type="Proteomes" id="UP000030147">
    <property type="component" value="Unassembled WGS sequence"/>
</dbReference>
<keyword evidence="10" id="KW-0406">Ion transport</keyword>
<comment type="caution">
    <text evidence="14">The sequence shown here is derived from an EMBL/GenBank/DDBJ whole genome shotgun (WGS) entry which is preliminary data.</text>
</comment>
<evidence type="ECO:0000256" key="2">
    <source>
        <dbReference type="ARBA" id="ARBA00004651"/>
    </source>
</evidence>
<keyword evidence="15" id="KW-1185">Reference proteome</keyword>
<reference evidence="14 15" key="1">
    <citation type="journal article" date="2015" name="Stand. Genomic Sci.">
        <title>High quality draft genome sequence of the moderately halophilic bacterium Pontibacillus yanchengensis Y32(T) and comparison among Pontibacillus genomes.</title>
        <authorList>
            <person name="Huang J."/>
            <person name="Qiao Z.X."/>
            <person name="Tang J.W."/>
            <person name="Wang G."/>
        </authorList>
    </citation>
    <scope>NUCLEOTIDE SEQUENCE [LARGE SCALE GENOMIC DNA]</scope>
    <source>
        <strain evidence="14 15">Y32</strain>
    </source>
</reference>
<evidence type="ECO:0000256" key="9">
    <source>
        <dbReference type="ARBA" id="ARBA00022989"/>
    </source>
</evidence>
<sequence length="458" mass="50337">MFPTDTLQDKGKLFLQILIPILITQLGMYAMNFFDTVMSGKAGANDLAGVAIGSSLWVPIFTGVNGVLLALSPIVAQLVGGDKKENIPSAVRQGIYLSIVLAIIVCIIGYFLLDPILMTMSLESEVRYIAKHYLVALSTGIVPLFMYNAIRCFFDALGQTRITMFITLISLPVNILFNYVLIFGKWGLPALGGVGAGLASSLTYWVSLFISLLILSRVRPFSQYEIHKHFEPPSLHAWWVQLKIGIPIGFAIFFEVSIFAAVTLFMSTYSTYTIAAHQAAINFASFLYMIPLSISMALTIAVGFEVGARRMEDAKQYSYLGISIAVIMSIICGAAIYIFDDPVANLYSSNSEVIDMTKHFLFYAIFFQLSDAFGAPIQGALRGYKDVNITLLMAFISYWVIGLPSGYIFATFTFLGPAGYWVGLITGLAVGAIALLTRLVSLQRKSHQHLRLKNEATD</sequence>
<feature type="transmembrane region" description="Helical" evidence="13">
    <location>
        <begin position="244"/>
        <end position="266"/>
    </location>
</feature>
<keyword evidence="11 13" id="KW-0472">Membrane</keyword>
<dbReference type="eggNOG" id="COG0534">
    <property type="taxonomic scope" value="Bacteria"/>
</dbReference>
<evidence type="ECO:0000256" key="6">
    <source>
        <dbReference type="ARBA" id="ARBA00022449"/>
    </source>
</evidence>
<dbReference type="InterPro" id="IPR002528">
    <property type="entry name" value="MATE_fam"/>
</dbReference>
<keyword evidence="5" id="KW-0813">Transport</keyword>
<keyword evidence="7" id="KW-1003">Cell membrane</keyword>
<dbReference type="AlphaFoldDB" id="A0A0A2TPZ4"/>
<name>A0A0A2TPZ4_9BACI</name>
<dbReference type="CDD" id="cd13131">
    <property type="entry name" value="MATE_NorM_like"/>
    <property type="match status" value="1"/>
</dbReference>
<evidence type="ECO:0000256" key="5">
    <source>
        <dbReference type="ARBA" id="ARBA00022448"/>
    </source>
</evidence>
<evidence type="ECO:0000256" key="3">
    <source>
        <dbReference type="ARBA" id="ARBA00010199"/>
    </source>
</evidence>
<feature type="transmembrane region" description="Helical" evidence="13">
    <location>
        <begin position="95"/>
        <end position="113"/>
    </location>
</feature>
<feature type="transmembrane region" description="Helical" evidence="13">
    <location>
        <begin position="133"/>
        <end position="150"/>
    </location>
</feature>
<evidence type="ECO:0000256" key="8">
    <source>
        <dbReference type="ARBA" id="ARBA00022692"/>
    </source>
</evidence>
<comment type="function">
    <text evidence="1">Multidrug efflux pump.</text>
</comment>
<feature type="transmembrane region" description="Helical" evidence="13">
    <location>
        <begin position="162"/>
        <end position="182"/>
    </location>
</feature>
<dbReference type="GO" id="GO:0005886">
    <property type="term" value="C:plasma membrane"/>
    <property type="evidence" value="ECO:0007669"/>
    <property type="project" value="UniProtKB-SubCell"/>
</dbReference>
<dbReference type="PANTHER" id="PTHR43298:SF2">
    <property type="entry name" value="FMN_FAD EXPORTER YEEO-RELATED"/>
    <property type="match status" value="1"/>
</dbReference>
<feature type="transmembrane region" description="Helical" evidence="13">
    <location>
        <begin position="12"/>
        <end position="34"/>
    </location>
</feature>
<dbReference type="PANTHER" id="PTHR43298">
    <property type="entry name" value="MULTIDRUG RESISTANCE PROTEIN NORM-RELATED"/>
    <property type="match status" value="1"/>
</dbReference>
<evidence type="ECO:0000256" key="1">
    <source>
        <dbReference type="ARBA" id="ARBA00003408"/>
    </source>
</evidence>
<accession>A0A0A2TPZ4</accession>
<dbReference type="GO" id="GO:0015297">
    <property type="term" value="F:antiporter activity"/>
    <property type="evidence" value="ECO:0007669"/>
    <property type="project" value="UniProtKB-KW"/>
</dbReference>
<protein>
    <recommendedName>
        <fullName evidence="4">Probable multidrug resistance protein NorM</fullName>
    </recommendedName>
    <alternativeName>
        <fullName evidence="12">Multidrug-efflux transporter</fullName>
    </alternativeName>
</protein>
<keyword evidence="6" id="KW-0050">Antiport</keyword>
<evidence type="ECO:0000256" key="10">
    <source>
        <dbReference type="ARBA" id="ARBA00023065"/>
    </source>
</evidence>
<evidence type="ECO:0000256" key="7">
    <source>
        <dbReference type="ARBA" id="ARBA00022475"/>
    </source>
</evidence>
<dbReference type="PIRSF" id="PIRSF006603">
    <property type="entry name" value="DinF"/>
    <property type="match status" value="1"/>
</dbReference>
<organism evidence="14 15">
    <name type="scientific">Pontibacillus yanchengensis Y32</name>
    <dbReference type="NCBI Taxonomy" id="1385514"/>
    <lineage>
        <taxon>Bacteria</taxon>
        <taxon>Bacillati</taxon>
        <taxon>Bacillota</taxon>
        <taxon>Bacilli</taxon>
        <taxon>Bacillales</taxon>
        <taxon>Bacillaceae</taxon>
        <taxon>Pontibacillus</taxon>
    </lineage>
</organism>
<dbReference type="InterPro" id="IPR048279">
    <property type="entry name" value="MdtK-like"/>
</dbReference>
<dbReference type="EMBL" id="AVBF01000068">
    <property type="protein sequence ID" value="KGP71345.1"/>
    <property type="molecule type" value="Genomic_DNA"/>
</dbReference>
<dbReference type="GO" id="GO:0006811">
    <property type="term" value="P:monoatomic ion transport"/>
    <property type="evidence" value="ECO:0007669"/>
    <property type="project" value="UniProtKB-KW"/>
</dbReference>
<dbReference type="OrthoDB" id="9780160at2"/>
<feature type="transmembrane region" description="Helical" evidence="13">
    <location>
        <begin position="418"/>
        <end position="441"/>
    </location>
</feature>
<feature type="transmembrane region" description="Helical" evidence="13">
    <location>
        <begin position="286"/>
        <end position="307"/>
    </location>
</feature>
<feature type="transmembrane region" description="Helical" evidence="13">
    <location>
        <begin position="389"/>
        <end position="412"/>
    </location>
</feature>
<dbReference type="NCBIfam" id="TIGR00797">
    <property type="entry name" value="matE"/>
    <property type="match status" value="1"/>
</dbReference>
<evidence type="ECO:0000256" key="11">
    <source>
        <dbReference type="ARBA" id="ARBA00023136"/>
    </source>
</evidence>
<feature type="transmembrane region" description="Helical" evidence="13">
    <location>
        <begin position="359"/>
        <end position="377"/>
    </location>
</feature>
<feature type="transmembrane region" description="Helical" evidence="13">
    <location>
        <begin position="319"/>
        <end position="339"/>
    </location>
</feature>
<dbReference type="STRING" id="1385514.N782_19785"/>
<evidence type="ECO:0000256" key="12">
    <source>
        <dbReference type="ARBA" id="ARBA00031636"/>
    </source>
</evidence>
<proteinExistence type="inferred from homology"/>
<dbReference type="Pfam" id="PF01554">
    <property type="entry name" value="MatE"/>
    <property type="match status" value="2"/>
</dbReference>